<name>A0A811PWS6_9POAL</name>
<dbReference type="InterPro" id="IPR017074">
    <property type="entry name" value="mRNA_cap_enz_bifunc"/>
</dbReference>
<dbReference type="CDD" id="cd07895">
    <property type="entry name" value="Adenylation_mRNA_capping"/>
    <property type="match status" value="1"/>
</dbReference>
<dbReference type="GO" id="GO:0006370">
    <property type="term" value="P:7-methylguanosine mRNA capping"/>
    <property type="evidence" value="ECO:0007669"/>
    <property type="project" value="InterPro"/>
</dbReference>
<feature type="domain" description="mRNA capping enzyme adenylation" evidence="4">
    <location>
        <begin position="318"/>
        <end position="512"/>
    </location>
</feature>
<evidence type="ECO:0000256" key="3">
    <source>
        <dbReference type="SAM" id="MobiDB-lite"/>
    </source>
</evidence>
<accession>A0A811PWS6</accession>
<dbReference type="GO" id="GO:0140818">
    <property type="term" value="F:mRNA 5'-triphosphate monophosphatase activity"/>
    <property type="evidence" value="ECO:0007669"/>
    <property type="project" value="InterPro"/>
</dbReference>
<dbReference type="GO" id="GO:0004484">
    <property type="term" value="F:mRNA guanylyltransferase activity"/>
    <property type="evidence" value="ECO:0007669"/>
    <property type="project" value="InterPro"/>
</dbReference>
<dbReference type="PANTHER" id="PTHR10367">
    <property type="entry name" value="MRNA-CAPPING ENZYME"/>
    <property type="match status" value="1"/>
</dbReference>
<feature type="binding site" evidence="2">
    <location>
        <position position="360"/>
    </location>
    <ligand>
        <name>GTP</name>
        <dbReference type="ChEBI" id="CHEBI:37565"/>
    </ligand>
</feature>
<gene>
    <name evidence="5" type="ORF">NCGR_LOCUS32592</name>
</gene>
<dbReference type="EMBL" id="CAJGYO010000007">
    <property type="protein sequence ID" value="CAD6248462.1"/>
    <property type="molecule type" value="Genomic_DNA"/>
</dbReference>
<dbReference type="PANTHER" id="PTHR10367:SF17">
    <property type="entry name" value="MRNA-CAPPING ENZYME"/>
    <property type="match status" value="1"/>
</dbReference>
<dbReference type="GO" id="GO:0005525">
    <property type="term" value="F:GTP binding"/>
    <property type="evidence" value="ECO:0007669"/>
    <property type="project" value="UniProtKB-KW"/>
</dbReference>
<sequence>MTFSMDLNASPLPDDDEHQPYDDEQVEVEYPHKEPVVESAVATMRREREERRKRLKREQQDDGSRLHSQQIRNDYVPQPKGHSRIKETPQGWLDCPAFGEPIDKIIPSKVPLDETFNESVPPRKRYSSKQLVNKQRKAGRVICLVIDLTNTTRYYSPAEWTIQGTKHVKIPCKGGDAVPDNESVNVFVNEYYITTFFFYAINIFAQRRPPGIYKRDYIEALYSFYHEVPENMMIACPPTPEWKRPDDLDLNGEAKQADDDDDNAYLKPPHNESEDKVIINDDVLGVPAPYDQQKALCDICYPLLEMPIGRGPQFPGSHPVSLNSDNLQLLRQRYYFATWKADGTRYMMLIMRYGCFLIDRNFCFRRVQMRFPHRSLEGLHDMTLIDGEMIIDTVPDSGLKRRYLAYDFMALDAVPKTKLPFSERWKMLEDEIIRPRYHEKRQFESGAKSNPLYKYDMELFSVRRKDFWVLSTVKRLLKEFIPSLCHDADGLIFQGWDDPYVTRTHEGLLKWKYPEMNYVDFLFETMWIHPLSLGGLLSVPGIRKRSVGPVMRSITDNNITKEKLLEEIDEITLLPMYADRMHAHHKDGSTTAEMKKPAASLVAALSSCLWFL</sequence>
<evidence type="ECO:0000256" key="2">
    <source>
        <dbReference type="PIRSR" id="PIRSR036958-3"/>
    </source>
</evidence>
<organism evidence="5 6">
    <name type="scientific">Miscanthus lutarioriparius</name>
    <dbReference type="NCBI Taxonomy" id="422564"/>
    <lineage>
        <taxon>Eukaryota</taxon>
        <taxon>Viridiplantae</taxon>
        <taxon>Streptophyta</taxon>
        <taxon>Embryophyta</taxon>
        <taxon>Tracheophyta</taxon>
        <taxon>Spermatophyta</taxon>
        <taxon>Magnoliopsida</taxon>
        <taxon>Liliopsida</taxon>
        <taxon>Poales</taxon>
        <taxon>Poaceae</taxon>
        <taxon>PACMAD clade</taxon>
        <taxon>Panicoideae</taxon>
        <taxon>Andropogonodae</taxon>
        <taxon>Andropogoneae</taxon>
        <taxon>Saccharinae</taxon>
        <taxon>Miscanthus</taxon>
    </lineage>
</organism>
<feature type="region of interest" description="Disordered" evidence="3">
    <location>
        <begin position="1"/>
        <end position="90"/>
    </location>
</feature>
<dbReference type="InterPro" id="IPR001339">
    <property type="entry name" value="mRNA_cap_enzyme_adenylation"/>
</dbReference>
<comment type="caution">
    <text evidence="5">The sequence shown here is derived from an EMBL/GenBank/DDBJ whole genome shotgun (WGS) entry which is preliminary data.</text>
</comment>
<evidence type="ECO:0000313" key="5">
    <source>
        <dbReference type="EMBL" id="CAD6248462.1"/>
    </source>
</evidence>
<dbReference type="Proteomes" id="UP000604825">
    <property type="component" value="Unassembled WGS sequence"/>
</dbReference>
<dbReference type="FunFam" id="3.30.470.30:FF:000005">
    <property type="entry name" value="mRNA capping enzyme, putative"/>
    <property type="match status" value="1"/>
</dbReference>
<dbReference type="OrthoDB" id="200924at2759"/>
<dbReference type="GO" id="GO:0005524">
    <property type="term" value="F:ATP binding"/>
    <property type="evidence" value="ECO:0007669"/>
    <property type="project" value="InterPro"/>
</dbReference>
<proteinExistence type="predicted"/>
<dbReference type="Gene3D" id="3.90.190.10">
    <property type="entry name" value="Protein tyrosine phosphatase superfamily"/>
    <property type="match status" value="2"/>
</dbReference>
<evidence type="ECO:0000256" key="1">
    <source>
        <dbReference type="PIRSR" id="PIRSR036958-2"/>
    </source>
</evidence>
<dbReference type="SUPFAM" id="SSF56091">
    <property type="entry name" value="DNA ligase/mRNA capping enzyme, catalytic domain"/>
    <property type="match status" value="1"/>
</dbReference>
<protein>
    <recommendedName>
        <fullName evidence="4">mRNA capping enzyme adenylation domain-containing protein</fullName>
    </recommendedName>
</protein>
<dbReference type="InterPro" id="IPR029021">
    <property type="entry name" value="Prot-tyrosine_phosphatase-like"/>
</dbReference>
<feature type="binding site" evidence="2">
    <location>
        <position position="345"/>
    </location>
    <ligand>
        <name>GTP</name>
        <dbReference type="ChEBI" id="CHEBI:37565"/>
    </ligand>
</feature>
<keyword evidence="6" id="KW-1185">Reference proteome</keyword>
<reference evidence="5" key="1">
    <citation type="submission" date="2020-10" db="EMBL/GenBank/DDBJ databases">
        <authorList>
            <person name="Han B."/>
            <person name="Lu T."/>
            <person name="Zhao Q."/>
            <person name="Huang X."/>
            <person name="Zhao Y."/>
        </authorList>
    </citation>
    <scope>NUCLEOTIDE SEQUENCE</scope>
</reference>
<dbReference type="AlphaFoldDB" id="A0A811PWS6"/>
<dbReference type="Pfam" id="PF01331">
    <property type="entry name" value="mRNA_cap_enzyme"/>
    <property type="match status" value="1"/>
</dbReference>
<evidence type="ECO:0000313" key="6">
    <source>
        <dbReference type="Proteomes" id="UP000604825"/>
    </source>
</evidence>
<feature type="compositionally biased region" description="Acidic residues" evidence="3">
    <location>
        <begin position="13"/>
        <end position="27"/>
    </location>
</feature>
<feature type="binding site" evidence="2">
    <location>
        <begin position="510"/>
        <end position="512"/>
    </location>
    <ligand>
        <name>GTP</name>
        <dbReference type="ChEBI" id="CHEBI:37565"/>
    </ligand>
</feature>
<dbReference type="SUPFAM" id="SSF52799">
    <property type="entry name" value="(Phosphotyrosine protein) phosphatases II"/>
    <property type="match status" value="1"/>
</dbReference>
<feature type="compositionally biased region" description="Basic and acidic residues" evidence="3">
    <location>
        <begin position="44"/>
        <end position="65"/>
    </location>
</feature>
<dbReference type="InterPro" id="IPR051029">
    <property type="entry name" value="mRNA_Capping_Enz/RNA_Phosphat"/>
</dbReference>
<keyword evidence="2" id="KW-0547">Nucleotide-binding</keyword>
<dbReference type="PIRSF" id="PIRSF036958">
    <property type="entry name" value="mRNA_capping_HCE"/>
    <property type="match status" value="1"/>
</dbReference>
<feature type="region of interest" description="Disordered" evidence="3">
    <location>
        <begin position="245"/>
        <end position="271"/>
    </location>
</feature>
<feature type="binding site" evidence="2">
    <location>
        <begin position="386"/>
        <end position="388"/>
    </location>
    <ligand>
        <name>GTP</name>
        <dbReference type="ChEBI" id="CHEBI:37565"/>
    </ligand>
</feature>
<dbReference type="Gene3D" id="3.30.470.30">
    <property type="entry name" value="DNA ligase/mRNA capping enzyme"/>
    <property type="match status" value="1"/>
</dbReference>
<feature type="active site" description="N6-GMP-lysine intermediate" evidence="1">
    <location>
        <position position="340"/>
    </location>
</feature>
<keyword evidence="2" id="KW-0342">GTP-binding</keyword>
<evidence type="ECO:0000259" key="4">
    <source>
        <dbReference type="Pfam" id="PF01331"/>
    </source>
</evidence>